<dbReference type="KEGG" id="ehx:EMIHUDRAFT_123212"/>
<dbReference type="Gene3D" id="2.60.120.620">
    <property type="entry name" value="q2cbj1_9rhob like domain"/>
    <property type="match status" value="1"/>
</dbReference>
<sequence length="406" mass="41883">MATQDMVMSFLDQQVRSKLQVRPPEDGTAEAEAAEAEWAARWKTWMHPWRCGAPAASPTASCDGRPVRERLLLLSESPLVWAIPGFCSHEECVRLIQLGARGLQPPPGWSPEWRGRQVAKTTVAGGASKEEEERLLATLRERVHSLLGSPGEGSLGLQLSFNAPEEEAGLTIGLHTDLNNGAESRWATVLLYLNTVPPHEGGATVFPAASAVTAAGTALEPPLKRPCSGAAEQSETAEGAAAEQSEAVVDASAARAAAEELSALGVTSTSDAVSFAVEEDGEVSVECLEGGGAAAVLTAAAQAAAASALAAAPRGSRRGVLSSHGPSGVGLCVHPSEGCAILFYSQSGGGGVDPLSWHGGAAAAGLGKWTVQCFATLPESVRGDEARTRAFLSAHRIGRDGDGDVT</sequence>
<keyword evidence="4" id="KW-1185">Reference proteome</keyword>
<keyword evidence="1" id="KW-0479">Metal-binding</keyword>
<evidence type="ECO:0008006" key="5">
    <source>
        <dbReference type="Google" id="ProtNLM"/>
    </source>
</evidence>
<name>A0A0D3K1N4_EMIH1</name>
<dbReference type="GO" id="GO:0046872">
    <property type="term" value="F:metal ion binding"/>
    <property type="evidence" value="ECO:0007669"/>
    <property type="project" value="UniProtKB-KW"/>
</dbReference>
<accession>A0A0D3K1N4</accession>
<dbReference type="PANTHER" id="PTHR10869">
    <property type="entry name" value="PROLYL 4-HYDROXYLASE ALPHA SUBUNIT"/>
    <property type="match status" value="1"/>
</dbReference>
<dbReference type="PANTHER" id="PTHR10869:SF246">
    <property type="entry name" value="TRANSMEMBRANE PROLYL 4-HYDROXYLASE"/>
    <property type="match status" value="1"/>
</dbReference>
<dbReference type="OMA" id="CSHEECV"/>
<organism evidence="3 4">
    <name type="scientific">Emiliania huxleyi (strain CCMP1516)</name>
    <dbReference type="NCBI Taxonomy" id="280463"/>
    <lineage>
        <taxon>Eukaryota</taxon>
        <taxon>Haptista</taxon>
        <taxon>Haptophyta</taxon>
        <taxon>Prymnesiophyceae</taxon>
        <taxon>Isochrysidales</taxon>
        <taxon>Noelaerhabdaceae</taxon>
        <taxon>Emiliania</taxon>
    </lineage>
</organism>
<reference evidence="3" key="2">
    <citation type="submission" date="2024-10" db="UniProtKB">
        <authorList>
            <consortium name="EnsemblProtists"/>
        </authorList>
    </citation>
    <scope>IDENTIFICATION</scope>
</reference>
<dbReference type="GeneID" id="17274944"/>
<dbReference type="PaxDb" id="2903-EOD29669"/>
<reference evidence="4" key="1">
    <citation type="journal article" date="2013" name="Nature">
        <title>Pan genome of the phytoplankton Emiliania underpins its global distribution.</title>
        <authorList>
            <person name="Read B.A."/>
            <person name="Kegel J."/>
            <person name="Klute M.J."/>
            <person name="Kuo A."/>
            <person name="Lefebvre S.C."/>
            <person name="Maumus F."/>
            <person name="Mayer C."/>
            <person name="Miller J."/>
            <person name="Monier A."/>
            <person name="Salamov A."/>
            <person name="Young J."/>
            <person name="Aguilar M."/>
            <person name="Claverie J.M."/>
            <person name="Frickenhaus S."/>
            <person name="Gonzalez K."/>
            <person name="Herman E.K."/>
            <person name="Lin Y.C."/>
            <person name="Napier J."/>
            <person name="Ogata H."/>
            <person name="Sarno A.F."/>
            <person name="Shmutz J."/>
            <person name="Schroeder D."/>
            <person name="de Vargas C."/>
            <person name="Verret F."/>
            <person name="von Dassow P."/>
            <person name="Valentin K."/>
            <person name="Van de Peer Y."/>
            <person name="Wheeler G."/>
            <person name="Dacks J.B."/>
            <person name="Delwiche C.F."/>
            <person name="Dyhrman S.T."/>
            <person name="Glockner G."/>
            <person name="John U."/>
            <person name="Richards T."/>
            <person name="Worden A.Z."/>
            <person name="Zhang X."/>
            <person name="Grigoriev I.V."/>
            <person name="Allen A.E."/>
            <person name="Bidle K."/>
            <person name="Borodovsky M."/>
            <person name="Bowler C."/>
            <person name="Brownlee C."/>
            <person name="Cock J.M."/>
            <person name="Elias M."/>
            <person name="Gladyshev V.N."/>
            <person name="Groth M."/>
            <person name="Guda C."/>
            <person name="Hadaegh A."/>
            <person name="Iglesias-Rodriguez M.D."/>
            <person name="Jenkins J."/>
            <person name="Jones B.M."/>
            <person name="Lawson T."/>
            <person name="Leese F."/>
            <person name="Lindquist E."/>
            <person name="Lobanov A."/>
            <person name="Lomsadze A."/>
            <person name="Malik S.B."/>
            <person name="Marsh M.E."/>
            <person name="Mackinder L."/>
            <person name="Mock T."/>
            <person name="Mueller-Roeber B."/>
            <person name="Pagarete A."/>
            <person name="Parker M."/>
            <person name="Probert I."/>
            <person name="Quesneville H."/>
            <person name="Raines C."/>
            <person name="Rensing S.A."/>
            <person name="Riano-Pachon D.M."/>
            <person name="Richier S."/>
            <person name="Rokitta S."/>
            <person name="Shiraiwa Y."/>
            <person name="Soanes D.M."/>
            <person name="van der Giezen M."/>
            <person name="Wahlund T.M."/>
            <person name="Williams B."/>
            <person name="Wilson W."/>
            <person name="Wolfe G."/>
            <person name="Wurch L.L."/>
        </authorList>
    </citation>
    <scope>NUCLEOTIDE SEQUENCE</scope>
</reference>
<dbReference type="Proteomes" id="UP000013827">
    <property type="component" value="Unassembled WGS sequence"/>
</dbReference>
<dbReference type="AlphaFoldDB" id="A0A0D3K1N4"/>
<evidence type="ECO:0000313" key="3">
    <source>
        <dbReference type="EnsemblProtists" id="EOD29669"/>
    </source>
</evidence>
<evidence type="ECO:0000256" key="2">
    <source>
        <dbReference type="ARBA" id="ARBA00023004"/>
    </source>
</evidence>
<dbReference type="GO" id="GO:0004656">
    <property type="term" value="F:procollagen-proline 4-dioxygenase activity"/>
    <property type="evidence" value="ECO:0007669"/>
    <property type="project" value="TreeGrafter"/>
</dbReference>
<protein>
    <recommendedName>
        <fullName evidence="5">Prolyl 4-hydroxylase alpha subunit domain-containing protein</fullName>
    </recommendedName>
</protein>
<keyword evidence="2" id="KW-0408">Iron</keyword>
<proteinExistence type="predicted"/>
<evidence type="ECO:0000256" key="1">
    <source>
        <dbReference type="ARBA" id="ARBA00022723"/>
    </source>
</evidence>
<dbReference type="HOGENOM" id="CLU_774862_0_0_1"/>
<dbReference type="GO" id="GO:0005783">
    <property type="term" value="C:endoplasmic reticulum"/>
    <property type="evidence" value="ECO:0007669"/>
    <property type="project" value="TreeGrafter"/>
</dbReference>
<dbReference type="RefSeq" id="XP_005782098.1">
    <property type="nucleotide sequence ID" value="XM_005782041.1"/>
</dbReference>
<evidence type="ECO:0000313" key="4">
    <source>
        <dbReference type="Proteomes" id="UP000013827"/>
    </source>
</evidence>
<dbReference type="InterPro" id="IPR045054">
    <property type="entry name" value="P4HA-like"/>
</dbReference>
<dbReference type="EnsemblProtists" id="EOD29669">
    <property type="protein sequence ID" value="EOD29669"/>
    <property type="gene ID" value="EMIHUDRAFT_123212"/>
</dbReference>